<feature type="region of interest" description="Disordered" evidence="3">
    <location>
        <begin position="184"/>
        <end position="217"/>
    </location>
</feature>
<evidence type="ECO:0000256" key="3">
    <source>
        <dbReference type="SAM" id="MobiDB-lite"/>
    </source>
</evidence>
<dbReference type="Gene3D" id="1.10.238.10">
    <property type="entry name" value="EF-hand"/>
    <property type="match status" value="2"/>
</dbReference>
<proteinExistence type="predicted"/>
<dbReference type="OrthoDB" id="113323at2"/>
<dbReference type="SMART" id="SM00054">
    <property type="entry name" value="EFh"/>
    <property type="match status" value="3"/>
</dbReference>
<comment type="caution">
    <text evidence="5">The sequence shown here is derived from an EMBL/GenBank/DDBJ whole genome shotgun (WGS) entry which is preliminary data.</text>
</comment>
<keyword evidence="1" id="KW-0479">Metal-binding</keyword>
<dbReference type="Proteomes" id="UP000094487">
    <property type="component" value="Unassembled WGS sequence"/>
</dbReference>
<feature type="domain" description="EF-hand" evidence="4">
    <location>
        <begin position="42"/>
        <end position="77"/>
    </location>
</feature>
<dbReference type="InterPro" id="IPR002048">
    <property type="entry name" value="EF_hand_dom"/>
</dbReference>
<dbReference type="PROSITE" id="PS50222">
    <property type="entry name" value="EF_HAND_2"/>
    <property type="match status" value="2"/>
</dbReference>
<accession>A0A1E3LUC3</accession>
<dbReference type="AlphaFoldDB" id="A0A1E3LUC3"/>
<evidence type="ECO:0000313" key="6">
    <source>
        <dbReference type="Proteomes" id="UP000094487"/>
    </source>
</evidence>
<name>A0A1E3LUC3_9SPHN</name>
<feature type="domain" description="EF-hand" evidence="4">
    <location>
        <begin position="160"/>
        <end position="187"/>
    </location>
</feature>
<dbReference type="InterPro" id="IPR018247">
    <property type="entry name" value="EF_Hand_1_Ca_BS"/>
</dbReference>
<gene>
    <name evidence="5" type="ORF">BFL28_05300</name>
</gene>
<reference evidence="5 6" key="1">
    <citation type="submission" date="2016-08" db="EMBL/GenBank/DDBJ databases">
        <title>Draft genome of the agarase producing Sphingomonas sp. MCT13.</title>
        <authorList>
            <person name="D'Andrea M.M."/>
            <person name="Rossolini G.M."/>
            <person name="Thaller M.C."/>
        </authorList>
    </citation>
    <scope>NUCLEOTIDE SEQUENCE [LARGE SCALE GENOMIC DNA]</scope>
    <source>
        <strain evidence="5 6">MCT13</strain>
    </source>
</reference>
<evidence type="ECO:0000256" key="1">
    <source>
        <dbReference type="ARBA" id="ARBA00022723"/>
    </source>
</evidence>
<organism evidence="5 6">
    <name type="scientific">Sphingomonas turrisvirgatae</name>
    <dbReference type="NCBI Taxonomy" id="1888892"/>
    <lineage>
        <taxon>Bacteria</taxon>
        <taxon>Pseudomonadati</taxon>
        <taxon>Pseudomonadota</taxon>
        <taxon>Alphaproteobacteria</taxon>
        <taxon>Sphingomonadales</taxon>
        <taxon>Sphingomonadaceae</taxon>
        <taxon>Sphingomonas</taxon>
    </lineage>
</organism>
<dbReference type="InterPro" id="IPR011992">
    <property type="entry name" value="EF-hand-dom_pair"/>
</dbReference>
<evidence type="ECO:0000259" key="4">
    <source>
        <dbReference type="PROSITE" id="PS50222"/>
    </source>
</evidence>
<dbReference type="SUPFAM" id="SSF47473">
    <property type="entry name" value="EF-hand"/>
    <property type="match status" value="1"/>
</dbReference>
<dbReference type="STRING" id="1888892.BFL28_05300"/>
<protein>
    <recommendedName>
        <fullName evidence="4">EF-hand domain-containing protein</fullName>
    </recommendedName>
</protein>
<sequence length="217" mass="23113">MEPVMKKWMIATAIGALATAGTAVGMQAQPAPAAKAPLTKTDMLARADARFTALDTNKDGQLSAQERQAGMERARAARAERRGGERPERGPGAGRRAGGAERMLARIDTNGDGLISRAENRAAAEARFDRMDADKDGRIERGERRGKHMGMRGHGGRGGMMRMADTNGDGAISRAEFDAASAKRFAKLDTNKDGKLDAADRPQRRMTRPAPASTPGA</sequence>
<dbReference type="GO" id="GO:0005509">
    <property type="term" value="F:calcium ion binding"/>
    <property type="evidence" value="ECO:0007669"/>
    <property type="project" value="InterPro"/>
</dbReference>
<dbReference type="PROSITE" id="PS00018">
    <property type="entry name" value="EF_HAND_1"/>
    <property type="match status" value="1"/>
</dbReference>
<dbReference type="PANTHER" id="PTHR10827">
    <property type="entry name" value="RETICULOCALBIN"/>
    <property type="match status" value="1"/>
</dbReference>
<feature type="compositionally biased region" description="Basic and acidic residues" evidence="3">
    <location>
        <begin position="69"/>
        <end position="89"/>
    </location>
</feature>
<feature type="region of interest" description="Disordered" evidence="3">
    <location>
        <begin position="55"/>
        <end position="100"/>
    </location>
</feature>
<evidence type="ECO:0000313" key="5">
    <source>
        <dbReference type="EMBL" id="ODP36420.1"/>
    </source>
</evidence>
<evidence type="ECO:0000256" key="2">
    <source>
        <dbReference type="ARBA" id="ARBA00022737"/>
    </source>
</evidence>
<dbReference type="Pfam" id="PF13202">
    <property type="entry name" value="EF-hand_5"/>
    <property type="match status" value="5"/>
</dbReference>
<keyword evidence="6" id="KW-1185">Reference proteome</keyword>
<feature type="compositionally biased region" description="Basic and acidic residues" evidence="3">
    <location>
        <begin position="186"/>
        <end position="203"/>
    </location>
</feature>
<dbReference type="EMBL" id="MDDS01000068">
    <property type="protein sequence ID" value="ODP36420.1"/>
    <property type="molecule type" value="Genomic_DNA"/>
</dbReference>
<dbReference type="PANTHER" id="PTHR10827:SF98">
    <property type="entry name" value="45 KDA CALCIUM-BINDING PROTEIN"/>
    <property type="match status" value="1"/>
</dbReference>
<keyword evidence="2" id="KW-0677">Repeat</keyword>